<feature type="compositionally biased region" description="Polar residues" evidence="1">
    <location>
        <begin position="29"/>
        <end position="52"/>
    </location>
</feature>
<reference evidence="2 3" key="1">
    <citation type="submission" date="2020-08" db="EMBL/GenBank/DDBJ databases">
        <title>Genome public.</title>
        <authorList>
            <person name="Liu C."/>
            <person name="Sun Q."/>
        </authorList>
    </citation>
    <scope>NUCLEOTIDE SEQUENCE [LARGE SCALE GENOMIC DNA]</scope>
    <source>
        <strain evidence="2 3">BX4</strain>
    </source>
</reference>
<protein>
    <submittedName>
        <fullName evidence="2">Uncharacterized protein</fullName>
    </submittedName>
</protein>
<feature type="region of interest" description="Disordered" evidence="1">
    <location>
        <begin position="29"/>
        <end position="54"/>
    </location>
</feature>
<evidence type="ECO:0000313" key="2">
    <source>
        <dbReference type="EMBL" id="MBC5667732.1"/>
    </source>
</evidence>
<name>A0ABR7F2B0_9FIRM</name>
<sequence length="266" mass="29449">MNFLNSSSSFNVYNFKQLLSDIQLESVSTQSSKKQNINVQKQNSNISSQTQKAEPIVNRTDVNSVQQPKVNSIQKEPVVRQNIPDNRISVPPVQPPVSAMNVPQGATNVGKKGKDEKEISMFHLLMHYSKENKEKYRQQKQEKNSGAKKSNNVNKKGKNNTQAPFSVPGANFSVPGLETPKMQDSVAPQSPVENKNSYVQLVQNAQQNVIMQPRKSYADVAADFGETTILGGGADFGGTTVLSEQETPIKPTHIIPYLIRLKNIEL</sequence>
<evidence type="ECO:0000256" key="1">
    <source>
        <dbReference type="SAM" id="MobiDB-lite"/>
    </source>
</evidence>
<dbReference type="Proteomes" id="UP000597877">
    <property type="component" value="Unassembled WGS sequence"/>
</dbReference>
<comment type="caution">
    <text evidence="2">The sequence shown here is derived from an EMBL/GenBank/DDBJ whole genome shotgun (WGS) entry which is preliminary data.</text>
</comment>
<dbReference type="EMBL" id="JACOOZ010000004">
    <property type="protein sequence ID" value="MBC5667732.1"/>
    <property type="molecule type" value="Genomic_DNA"/>
</dbReference>
<evidence type="ECO:0000313" key="3">
    <source>
        <dbReference type="Proteomes" id="UP000597877"/>
    </source>
</evidence>
<dbReference type="RefSeq" id="WP_186840309.1">
    <property type="nucleotide sequence ID" value="NZ_JACOOZ010000004.1"/>
</dbReference>
<feature type="region of interest" description="Disordered" evidence="1">
    <location>
        <begin position="85"/>
        <end position="115"/>
    </location>
</feature>
<gene>
    <name evidence="2" type="ORF">H8S00_07040</name>
</gene>
<proteinExistence type="predicted"/>
<accession>A0ABR7F2B0</accession>
<feature type="compositionally biased region" description="Basic and acidic residues" evidence="1">
    <location>
        <begin position="133"/>
        <end position="145"/>
    </location>
</feature>
<organism evidence="2 3">
    <name type="scientific">Eubacterium segne</name>
    <dbReference type="NCBI Taxonomy" id="2763045"/>
    <lineage>
        <taxon>Bacteria</taxon>
        <taxon>Bacillati</taxon>
        <taxon>Bacillota</taxon>
        <taxon>Clostridia</taxon>
        <taxon>Eubacteriales</taxon>
        <taxon>Eubacteriaceae</taxon>
        <taxon>Eubacterium</taxon>
    </lineage>
</organism>
<feature type="region of interest" description="Disordered" evidence="1">
    <location>
        <begin position="133"/>
        <end position="190"/>
    </location>
</feature>
<keyword evidence="3" id="KW-1185">Reference proteome</keyword>